<organism evidence="2 3">
    <name type="scientific">Fusarium acuminatum</name>
    <dbReference type="NCBI Taxonomy" id="5515"/>
    <lineage>
        <taxon>Eukaryota</taxon>
        <taxon>Fungi</taxon>
        <taxon>Dikarya</taxon>
        <taxon>Ascomycota</taxon>
        <taxon>Pezizomycotina</taxon>
        <taxon>Sordariomycetes</taxon>
        <taxon>Hypocreomycetidae</taxon>
        <taxon>Hypocreales</taxon>
        <taxon>Nectriaceae</taxon>
        <taxon>Fusarium</taxon>
        <taxon>Fusarium tricinctum species complex</taxon>
    </lineage>
</organism>
<evidence type="ECO:0000313" key="2">
    <source>
        <dbReference type="EMBL" id="WZH40323.1"/>
    </source>
</evidence>
<evidence type="ECO:0000313" key="3">
    <source>
        <dbReference type="Proteomes" id="UP001489902"/>
    </source>
</evidence>
<dbReference type="SUPFAM" id="SSF53335">
    <property type="entry name" value="S-adenosyl-L-methionine-dependent methyltransferases"/>
    <property type="match status" value="1"/>
</dbReference>
<dbReference type="EMBL" id="CP151260">
    <property type="protein sequence ID" value="WZH40323.1"/>
    <property type="molecule type" value="Genomic_DNA"/>
</dbReference>
<keyword evidence="2" id="KW-0808">Transferase</keyword>
<dbReference type="InterPro" id="IPR029063">
    <property type="entry name" value="SAM-dependent_MTases_sf"/>
</dbReference>
<proteinExistence type="predicted"/>
<protein>
    <submittedName>
        <fullName evidence="2">S-adenosyl-L-methionine-dependent methyltransferase</fullName>
    </submittedName>
</protein>
<accession>A0ABZ2WI17</accession>
<evidence type="ECO:0000256" key="1">
    <source>
        <dbReference type="SAM" id="MobiDB-lite"/>
    </source>
</evidence>
<keyword evidence="2" id="KW-0489">Methyltransferase</keyword>
<dbReference type="GO" id="GO:0032259">
    <property type="term" value="P:methylation"/>
    <property type="evidence" value="ECO:0007669"/>
    <property type="project" value="UniProtKB-KW"/>
</dbReference>
<name>A0ABZ2WI17_9HYPO</name>
<feature type="region of interest" description="Disordered" evidence="1">
    <location>
        <begin position="1"/>
        <end position="24"/>
    </location>
</feature>
<sequence length="311" mass="35104">MQDTDEHSFSLISEPGIETIYTPTDQGTDEYEFVFDDSRSDCFQQDDGSSCCTSLTPSIFDYEHSYGRRFHAYLGGRYPLPNDEGEQSRELVEHLLMEQLMCKSMPPNASMFVEDCEDPYWANGHSFDLVHFRGMAGFLLDLDAMVANAHEHIKCGGWIEFQDFDYTVRCDDGTMQKDDPLRVFFETCAQGIRKYGCTNFGRKDVRKSMISAGFLQAQVVTKKVPISCWPKDEGLKDLGTLMEANILDLIGSMSIKPLIALGMSDEEREVMVTRACKSLRNGKAHRYMNCRFVHAQKDGNGDSIEGSDSDG</sequence>
<reference evidence="2 3" key="1">
    <citation type="submission" date="2024-04" db="EMBL/GenBank/DDBJ databases">
        <title>Complete genome sequence of Fusarium acuminatum.</title>
        <authorList>
            <person name="Lan B."/>
        </authorList>
    </citation>
    <scope>NUCLEOTIDE SEQUENCE [LARGE SCALE GENOMIC DNA]</scope>
    <source>
        <strain evidence="2">1A</strain>
    </source>
</reference>
<keyword evidence="3" id="KW-1185">Reference proteome</keyword>
<dbReference type="Proteomes" id="UP001489902">
    <property type="component" value="Chromosome 1"/>
</dbReference>
<dbReference type="GO" id="GO:0008168">
    <property type="term" value="F:methyltransferase activity"/>
    <property type="evidence" value="ECO:0007669"/>
    <property type="project" value="UniProtKB-KW"/>
</dbReference>
<gene>
    <name evidence="2" type="ORF">QYS62_001255</name>
</gene>
<dbReference type="Gene3D" id="3.40.50.150">
    <property type="entry name" value="Vaccinia Virus protein VP39"/>
    <property type="match status" value="1"/>
</dbReference>